<organism evidence="2 3">
    <name type="scientific">Kalanchoe fedtschenkoi</name>
    <name type="common">Lavender scallops</name>
    <name type="synonym">South American air plant</name>
    <dbReference type="NCBI Taxonomy" id="63787"/>
    <lineage>
        <taxon>Eukaryota</taxon>
        <taxon>Viridiplantae</taxon>
        <taxon>Streptophyta</taxon>
        <taxon>Embryophyta</taxon>
        <taxon>Tracheophyta</taxon>
        <taxon>Spermatophyta</taxon>
        <taxon>Magnoliopsida</taxon>
        <taxon>eudicotyledons</taxon>
        <taxon>Gunneridae</taxon>
        <taxon>Pentapetalae</taxon>
        <taxon>Saxifragales</taxon>
        <taxon>Crassulaceae</taxon>
        <taxon>Kalanchoe</taxon>
    </lineage>
</organism>
<evidence type="ECO:0000313" key="3">
    <source>
        <dbReference type="Proteomes" id="UP000594263"/>
    </source>
</evidence>
<dbReference type="Gramene" id="Kaladp0071s0217.1.v1.1">
    <property type="protein sequence ID" value="Kaladp0071s0217.1.v1.1"/>
    <property type="gene ID" value="Kaladp0071s0217.v1.1"/>
</dbReference>
<keyword evidence="3" id="KW-1185">Reference proteome</keyword>
<dbReference type="AlphaFoldDB" id="A0A7N0UKD0"/>
<name>A0A7N0UKD0_KALFE</name>
<evidence type="ECO:0000256" key="1">
    <source>
        <dbReference type="SAM" id="MobiDB-lite"/>
    </source>
</evidence>
<accession>A0A7N0UKD0</accession>
<proteinExistence type="predicted"/>
<feature type="region of interest" description="Disordered" evidence="1">
    <location>
        <begin position="23"/>
        <end position="54"/>
    </location>
</feature>
<dbReference type="EnsemblPlants" id="Kaladp0071s0217.1.v1.1">
    <property type="protein sequence ID" value="Kaladp0071s0217.1.v1.1"/>
    <property type="gene ID" value="Kaladp0071s0217.v1.1"/>
</dbReference>
<sequence>MVLENPPRIWEISPPYYNTLRHMKMKKNPSNQSQRSRQEASPGPRSTIARPLPAMKPPCSLQRVLYNSNSCAFSILMLSSHLFFLKDPLVYIISLSYFLFI</sequence>
<protein>
    <submittedName>
        <fullName evidence="2">Uncharacterized protein</fullName>
    </submittedName>
</protein>
<reference evidence="2" key="1">
    <citation type="submission" date="2021-01" db="UniProtKB">
        <authorList>
            <consortium name="EnsemblPlants"/>
        </authorList>
    </citation>
    <scope>IDENTIFICATION</scope>
</reference>
<evidence type="ECO:0000313" key="2">
    <source>
        <dbReference type="EnsemblPlants" id="Kaladp0071s0217.1.v1.1"/>
    </source>
</evidence>
<dbReference type="Proteomes" id="UP000594263">
    <property type="component" value="Unplaced"/>
</dbReference>